<accession>A0ABP7D9Q9</accession>
<sequence length="336" mass="36401">MPTKRATIYEVADRAGVSHQTVSRYLRHHGDGLKPTTLARVETAIAELNYRPNRIARSMRTRQTGRLALLLPGAIQFLPLRLLTAAAAVAHEAGFVVDLVALEGDAATRSERARELTDSGEFEGILALASWGPEPGDDSPTAVVTVGDYDENMRGIGALADARACGDVVRHLAALGHRSLLHLSGDLTFTSARNRRRTFLDTVTELGLRGQVIDADWRAETAYRAVRELPGDSDVTAIVAANDKVAMGAVRGCLHRGWRVPDDVSVFGWDDEELGRYATPALSTVTIDLERQGGQAMRRLLALVRGEEPPEPETSSLHTLIPRESSGPAPRPPRDG</sequence>
<feature type="domain" description="HTH lacI-type" evidence="5">
    <location>
        <begin position="6"/>
        <end position="61"/>
    </location>
</feature>
<protein>
    <submittedName>
        <fullName evidence="6">LacI family DNA-binding transcriptional regulator</fullName>
    </submittedName>
</protein>
<evidence type="ECO:0000256" key="3">
    <source>
        <dbReference type="ARBA" id="ARBA00023163"/>
    </source>
</evidence>
<dbReference type="SUPFAM" id="SSF47413">
    <property type="entry name" value="lambda repressor-like DNA-binding domains"/>
    <property type="match status" value="1"/>
</dbReference>
<dbReference type="Proteomes" id="UP001500051">
    <property type="component" value="Unassembled WGS sequence"/>
</dbReference>
<dbReference type="Gene3D" id="3.40.50.2300">
    <property type="match status" value="2"/>
</dbReference>
<evidence type="ECO:0000313" key="6">
    <source>
        <dbReference type="EMBL" id="GAA3701259.1"/>
    </source>
</evidence>
<dbReference type="PANTHER" id="PTHR30146:SF109">
    <property type="entry name" value="HTH-TYPE TRANSCRIPTIONAL REGULATOR GALS"/>
    <property type="match status" value="1"/>
</dbReference>
<dbReference type="Pfam" id="PF13377">
    <property type="entry name" value="Peripla_BP_3"/>
    <property type="match status" value="1"/>
</dbReference>
<dbReference type="Pfam" id="PF00356">
    <property type="entry name" value="LacI"/>
    <property type="match status" value="1"/>
</dbReference>
<feature type="region of interest" description="Disordered" evidence="4">
    <location>
        <begin position="306"/>
        <end position="336"/>
    </location>
</feature>
<evidence type="ECO:0000256" key="4">
    <source>
        <dbReference type="SAM" id="MobiDB-lite"/>
    </source>
</evidence>
<gene>
    <name evidence="6" type="ORF">GCM10022204_17580</name>
</gene>
<evidence type="ECO:0000313" key="7">
    <source>
        <dbReference type="Proteomes" id="UP001500051"/>
    </source>
</evidence>
<dbReference type="SMART" id="SM00354">
    <property type="entry name" value="HTH_LACI"/>
    <property type="match status" value="1"/>
</dbReference>
<dbReference type="CDD" id="cd01392">
    <property type="entry name" value="HTH_LacI"/>
    <property type="match status" value="1"/>
</dbReference>
<keyword evidence="2 6" id="KW-0238">DNA-binding</keyword>
<dbReference type="PROSITE" id="PS00356">
    <property type="entry name" value="HTH_LACI_1"/>
    <property type="match status" value="1"/>
</dbReference>
<dbReference type="InterPro" id="IPR028082">
    <property type="entry name" value="Peripla_BP_I"/>
</dbReference>
<reference evidence="7" key="1">
    <citation type="journal article" date="2019" name="Int. J. Syst. Evol. Microbiol.">
        <title>The Global Catalogue of Microorganisms (GCM) 10K type strain sequencing project: providing services to taxonomists for standard genome sequencing and annotation.</title>
        <authorList>
            <consortium name="The Broad Institute Genomics Platform"/>
            <consortium name="The Broad Institute Genome Sequencing Center for Infectious Disease"/>
            <person name="Wu L."/>
            <person name="Ma J."/>
        </authorList>
    </citation>
    <scope>NUCLEOTIDE SEQUENCE [LARGE SCALE GENOMIC DNA]</scope>
    <source>
        <strain evidence="7">JCM 16548</strain>
    </source>
</reference>
<name>A0ABP7D9Q9_9ACTN</name>
<dbReference type="Gene3D" id="1.10.260.40">
    <property type="entry name" value="lambda repressor-like DNA-binding domains"/>
    <property type="match status" value="1"/>
</dbReference>
<evidence type="ECO:0000256" key="1">
    <source>
        <dbReference type="ARBA" id="ARBA00023015"/>
    </source>
</evidence>
<dbReference type="GO" id="GO:0003677">
    <property type="term" value="F:DNA binding"/>
    <property type="evidence" value="ECO:0007669"/>
    <property type="project" value="UniProtKB-KW"/>
</dbReference>
<keyword evidence="3" id="KW-0804">Transcription</keyword>
<dbReference type="SUPFAM" id="SSF53822">
    <property type="entry name" value="Periplasmic binding protein-like I"/>
    <property type="match status" value="1"/>
</dbReference>
<dbReference type="RefSeq" id="WP_344811950.1">
    <property type="nucleotide sequence ID" value="NZ_BAAAYX010000004.1"/>
</dbReference>
<keyword evidence="7" id="KW-1185">Reference proteome</keyword>
<dbReference type="PROSITE" id="PS50932">
    <property type="entry name" value="HTH_LACI_2"/>
    <property type="match status" value="1"/>
</dbReference>
<dbReference type="InterPro" id="IPR046335">
    <property type="entry name" value="LacI/GalR-like_sensor"/>
</dbReference>
<dbReference type="InterPro" id="IPR010982">
    <property type="entry name" value="Lambda_DNA-bd_dom_sf"/>
</dbReference>
<evidence type="ECO:0000256" key="2">
    <source>
        <dbReference type="ARBA" id="ARBA00023125"/>
    </source>
</evidence>
<evidence type="ECO:0000259" key="5">
    <source>
        <dbReference type="PROSITE" id="PS50932"/>
    </source>
</evidence>
<comment type="caution">
    <text evidence="6">The sequence shown here is derived from an EMBL/GenBank/DDBJ whole genome shotgun (WGS) entry which is preliminary data.</text>
</comment>
<dbReference type="InterPro" id="IPR000843">
    <property type="entry name" value="HTH_LacI"/>
</dbReference>
<dbReference type="EMBL" id="BAAAYX010000004">
    <property type="protein sequence ID" value="GAA3701259.1"/>
    <property type="molecule type" value="Genomic_DNA"/>
</dbReference>
<dbReference type="PANTHER" id="PTHR30146">
    <property type="entry name" value="LACI-RELATED TRANSCRIPTIONAL REPRESSOR"/>
    <property type="match status" value="1"/>
</dbReference>
<organism evidence="6 7">
    <name type="scientific">Microlunatus aurantiacus</name>
    <dbReference type="NCBI Taxonomy" id="446786"/>
    <lineage>
        <taxon>Bacteria</taxon>
        <taxon>Bacillati</taxon>
        <taxon>Actinomycetota</taxon>
        <taxon>Actinomycetes</taxon>
        <taxon>Propionibacteriales</taxon>
        <taxon>Propionibacteriaceae</taxon>
        <taxon>Microlunatus</taxon>
    </lineage>
</organism>
<proteinExistence type="predicted"/>
<keyword evidence="1" id="KW-0805">Transcription regulation</keyword>